<feature type="region of interest" description="Disordered" evidence="1">
    <location>
        <begin position="1"/>
        <end position="75"/>
    </location>
</feature>
<gene>
    <name evidence="2" type="ORF">AAFF_G00002070</name>
</gene>
<dbReference type="AlphaFoldDB" id="A0AAD7X3H5"/>
<feature type="compositionally biased region" description="Basic and acidic residues" evidence="1">
    <location>
        <begin position="1"/>
        <end position="12"/>
    </location>
</feature>
<organism evidence="2 3">
    <name type="scientific">Aldrovandia affinis</name>
    <dbReference type="NCBI Taxonomy" id="143900"/>
    <lineage>
        <taxon>Eukaryota</taxon>
        <taxon>Metazoa</taxon>
        <taxon>Chordata</taxon>
        <taxon>Craniata</taxon>
        <taxon>Vertebrata</taxon>
        <taxon>Euteleostomi</taxon>
        <taxon>Actinopterygii</taxon>
        <taxon>Neopterygii</taxon>
        <taxon>Teleostei</taxon>
        <taxon>Notacanthiformes</taxon>
        <taxon>Halosauridae</taxon>
        <taxon>Aldrovandia</taxon>
    </lineage>
</organism>
<sequence>MCGGGREGRPAEWRPGTLLSEMSDVPREGAPGLTPGRPASTGALGFTFGDRRWGSGGMIRAKGKGGSGTGDNQRAPGSHLLLAVLRRGSEQFYRGRLQHGRFIISCE</sequence>
<protein>
    <submittedName>
        <fullName evidence="2">Uncharacterized protein</fullName>
    </submittedName>
</protein>
<evidence type="ECO:0000313" key="3">
    <source>
        <dbReference type="Proteomes" id="UP001221898"/>
    </source>
</evidence>
<dbReference type="EMBL" id="JAINUG010000001">
    <property type="protein sequence ID" value="KAJ8418708.1"/>
    <property type="molecule type" value="Genomic_DNA"/>
</dbReference>
<reference evidence="2" key="1">
    <citation type="journal article" date="2023" name="Science">
        <title>Genome structures resolve the early diversification of teleost fishes.</title>
        <authorList>
            <person name="Parey E."/>
            <person name="Louis A."/>
            <person name="Montfort J."/>
            <person name="Bouchez O."/>
            <person name="Roques C."/>
            <person name="Iampietro C."/>
            <person name="Lluch J."/>
            <person name="Castinel A."/>
            <person name="Donnadieu C."/>
            <person name="Desvignes T."/>
            <person name="Floi Bucao C."/>
            <person name="Jouanno E."/>
            <person name="Wen M."/>
            <person name="Mejri S."/>
            <person name="Dirks R."/>
            <person name="Jansen H."/>
            <person name="Henkel C."/>
            <person name="Chen W.J."/>
            <person name="Zahm M."/>
            <person name="Cabau C."/>
            <person name="Klopp C."/>
            <person name="Thompson A.W."/>
            <person name="Robinson-Rechavi M."/>
            <person name="Braasch I."/>
            <person name="Lecointre G."/>
            <person name="Bobe J."/>
            <person name="Postlethwait J.H."/>
            <person name="Berthelot C."/>
            <person name="Roest Crollius H."/>
            <person name="Guiguen Y."/>
        </authorList>
    </citation>
    <scope>NUCLEOTIDE SEQUENCE</scope>
    <source>
        <strain evidence="2">NC1722</strain>
    </source>
</reference>
<keyword evidence="3" id="KW-1185">Reference proteome</keyword>
<name>A0AAD7X3H5_9TELE</name>
<dbReference type="Proteomes" id="UP001221898">
    <property type="component" value="Unassembled WGS sequence"/>
</dbReference>
<accession>A0AAD7X3H5</accession>
<proteinExistence type="predicted"/>
<evidence type="ECO:0000313" key="2">
    <source>
        <dbReference type="EMBL" id="KAJ8418708.1"/>
    </source>
</evidence>
<comment type="caution">
    <text evidence="2">The sequence shown here is derived from an EMBL/GenBank/DDBJ whole genome shotgun (WGS) entry which is preliminary data.</text>
</comment>
<evidence type="ECO:0000256" key="1">
    <source>
        <dbReference type="SAM" id="MobiDB-lite"/>
    </source>
</evidence>